<keyword evidence="2" id="KW-0732">Signal</keyword>
<evidence type="ECO:0000256" key="1">
    <source>
        <dbReference type="SAM" id="MobiDB-lite"/>
    </source>
</evidence>
<feature type="chain" id="PRO_5003286575" evidence="2">
    <location>
        <begin position="20"/>
        <end position="164"/>
    </location>
</feature>
<evidence type="ECO:0000256" key="2">
    <source>
        <dbReference type="SAM" id="SignalP"/>
    </source>
</evidence>
<dbReference type="HOGENOM" id="CLU_1620261_0_0_1"/>
<sequence>MGGCRGCLLLATCRQRVLAMTYHSRPMIAVAGNKTSPSMSTLPLPACMPNPDTHSKTRPTLITGRQTDDMCMHAVLIYYATVVYLEVHSHRDHTTPGQPGQPASRTMQKGGTGSKARHPCRHQRDTSTGRKQARKVRSQTLETGSCLSCAARVRPLLDSTDRHA</sequence>
<dbReference type="Proteomes" id="UP000009172">
    <property type="component" value="Unassembled WGS sequence"/>
</dbReference>
<feature type="signal peptide" evidence="2">
    <location>
        <begin position="1"/>
        <end position="19"/>
    </location>
</feature>
<feature type="region of interest" description="Disordered" evidence="1">
    <location>
        <begin position="91"/>
        <end position="139"/>
    </location>
</feature>
<keyword evidence="4" id="KW-1185">Reference proteome</keyword>
<dbReference type="AlphaFoldDB" id="F2RQ82"/>
<protein>
    <submittedName>
        <fullName evidence="3">Uncharacterized protein</fullName>
    </submittedName>
</protein>
<reference evidence="4" key="1">
    <citation type="journal article" date="2012" name="MBio">
        <title>Comparative genome analysis of Trichophyton rubrum and related dermatophytes reveals candidate genes involved in infection.</title>
        <authorList>
            <person name="Martinez D.A."/>
            <person name="Oliver B.G."/>
            <person name="Graeser Y."/>
            <person name="Goldberg J.M."/>
            <person name="Li W."/>
            <person name="Martinez-Rossi N.M."/>
            <person name="Monod M."/>
            <person name="Shelest E."/>
            <person name="Barton R.C."/>
            <person name="Birch E."/>
            <person name="Brakhage A.A."/>
            <person name="Chen Z."/>
            <person name="Gurr S.J."/>
            <person name="Heiman D."/>
            <person name="Heitman J."/>
            <person name="Kosti I."/>
            <person name="Rossi A."/>
            <person name="Saif S."/>
            <person name="Samalova M."/>
            <person name="Saunders C.W."/>
            <person name="Shea T."/>
            <person name="Summerbell R.C."/>
            <person name="Xu J."/>
            <person name="Young S."/>
            <person name="Zeng Q."/>
            <person name="Birren B.W."/>
            <person name="Cuomo C.A."/>
            <person name="White T.C."/>
        </authorList>
    </citation>
    <scope>NUCLEOTIDE SEQUENCE [LARGE SCALE GENOMIC DNA]</scope>
    <source>
        <strain evidence="4">CBS 112818</strain>
    </source>
</reference>
<evidence type="ECO:0000313" key="3">
    <source>
        <dbReference type="EMBL" id="EGD93467.1"/>
    </source>
</evidence>
<accession>F2RQ82</accession>
<gene>
    <name evidence="3" type="ORF">TESG_01011</name>
</gene>
<organism evidence="3 4">
    <name type="scientific">Trichophyton tonsurans (strain CBS 112818)</name>
    <name type="common">Scalp ringworm fungus</name>
    <dbReference type="NCBI Taxonomy" id="647933"/>
    <lineage>
        <taxon>Eukaryota</taxon>
        <taxon>Fungi</taxon>
        <taxon>Dikarya</taxon>
        <taxon>Ascomycota</taxon>
        <taxon>Pezizomycotina</taxon>
        <taxon>Eurotiomycetes</taxon>
        <taxon>Eurotiomycetidae</taxon>
        <taxon>Onygenales</taxon>
        <taxon>Arthrodermataceae</taxon>
        <taxon>Trichophyton</taxon>
    </lineage>
</organism>
<feature type="compositionally biased region" description="Polar residues" evidence="1">
    <location>
        <begin position="95"/>
        <end position="109"/>
    </location>
</feature>
<proteinExistence type="predicted"/>
<name>F2RQ82_TRIT1</name>
<dbReference type="EMBL" id="GG698479">
    <property type="protein sequence ID" value="EGD93467.1"/>
    <property type="molecule type" value="Genomic_DNA"/>
</dbReference>
<evidence type="ECO:0000313" key="4">
    <source>
        <dbReference type="Proteomes" id="UP000009172"/>
    </source>
</evidence>